<dbReference type="EMBL" id="SJPQ01000001">
    <property type="protein sequence ID" value="TWT90994.1"/>
    <property type="molecule type" value="Genomic_DNA"/>
</dbReference>
<gene>
    <name evidence="1" type="ORF">Mal64_13930</name>
</gene>
<name>A0A5C5ZTV3_9BACT</name>
<reference evidence="1 2" key="1">
    <citation type="submission" date="2019-02" db="EMBL/GenBank/DDBJ databases">
        <title>Deep-cultivation of Planctomycetes and their phenomic and genomic characterization uncovers novel biology.</title>
        <authorList>
            <person name="Wiegand S."/>
            <person name="Jogler M."/>
            <person name="Boedeker C."/>
            <person name="Pinto D."/>
            <person name="Vollmers J."/>
            <person name="Rivas-Marin E."/>
            <person name="Kohn T."/>
            <person name="Peeters S.H."/>
            <person name="Heuer A."/>
            <person name="Rast P."/>
            <person name="Oberbeckmann S."/>
            <person name="Bunk B."/>
            <person name="Jeske O."/>
            <person name="Meyerdierks A."/>
            <person name="Storesund J.E."/>
            <person name="Kallscheuer N."/>
            <person name="Luecker S."/>
            <person name="Lage O.M."/>
            <person name="Pohl T."/>
            <person name="Merkel B.J."/>
            <person name="Hornburger P."/>
            <person name="Mueller R.-W."/>
            <person name="Bruemmer F."/>
            <person name="Labrenz M."/>
            <person name="Spormann A.M."/>
            <person name="Op Den Camp H."/>
            <person name="Overmann J."/>
            <person name="Amann R."/>
            <person name="Jetten M.S.M."/>
            <person name="Mascher T."/>
            <person name="Medema M.H."/>
            <person name="Devos D.P."/>
            <person name="Kaster A.-K."/>
            <person name="Ovreas L."/>
            <person name="Rohde M."/>
            <person name="Galperin M.Y."/>
            <person name="Jogler C."/>
        </authorList>
    </citation>
    <scope>NUCLEOTIDE SEQUENCE [LARGE SCALE GENOMIC DNA]</scope>
    <source>
        <strain evidence="1 2">Mal64</strain>
    </source>
</reference>
<dbReference type="AlphaFoldDB" id="A0A5C5ZTV3"/>
<dbReference type="Proteomes" id="UP000315440">
    <property type="component" value="Unassembled WGS sequence"/>
</dbReference>
<accession>A0A5C5ZTV3</accession>
<keyword evidence="2" id="KW-1185">Reference proteome</keyword>
<evidence type="ECO:0000313" key="1">
    <source>
        <dbReference type="EMBL" id="TWT90994.1"/>
    </source>
</evidence>
<dbReference type="OrthoDB" id="288461at2"/>
<proteinExistence type="predicted"/>
<dbReference type="RefSeq" id="WP_146398344.1">
    <property type="nucleotide sequence ID" value="NZ_SJPQ01000001.1"/>
</dbReference>
<sequence>MAIAWNAAGDFGALLDGLETLTLHRNRGEEPTTIAAWRFSSERSELADSGGALLRVDTVWQFEWPQGVDPPEVGDQLIDSHGNCGALLTVGRLRGETRLRCVSREARLHHGRSQSIDVVRQAWEDLGEGAEVVSEETIAASARAVIRPIATAFGDEQSTPRYSAVLDSPIAIAKDDLLRTHEGPQYRVTTLTDPGGLGSLFTVEATLVA</sequence>
<comment type="caution">
    <text evidence="1">The sequence shown here is derived from an EMBL/GenBank/DDBJ whole genome shotgun (WGS) entry which is preliminary data.</text>
</comment>
<organism evidence="1 2">
    <name type="scientific">Pseudobythopirellula maris</name>
    <dbReference type="NCBI Taxonomy" id="2527991"/>
    <lineage>
        <taxon>Bacteria</taxon>
        <taxon>Pseudomonadati</taxon>
        <taxon>Planctomycetota</taxon>
        <taxon>Planctomycetia</taxon>
        <taxon>Pirellulales</taxon>
        <taxon>Lacipirellulaceae</taxon>
        <taxon>Pseudobythopirellula</taxon>
    </lineage>
</organism>
<protein>
    <submittedName>
        <fullName evidence="1">Uncharacterized protein</fullName>
    </submittedName>
</protein>
<evidence type="ECO:0000313" key="2">
    <source>
        <dbReference type="Proteomes" id="UP000315440"/>
    </source>
</evidence>